<gene>
    <name evidence="12" type="ORF">PMEA_00011374</name>
</gene>
<dbReference type="Pfam" id="PF07885">
    <property type="entry name" value="Ion_trans_2"/>
    <property type="match status" value="2"/>
</dbReference>
<evidence type="ECO:0000256" key="8">
    <source>
        <dbReference type="RuleBase" id="RU003857"/>
    </source>
</evidence>
<dbReference type="InterPro" id="IPR003280">
    <property type="entry name" value="2pore_dom_K_chnl"/>
</dbReference>
<dbReference type="PANTHER" id="PTHR11003:SF345">
    <property type="entry name" value="TWIK FAMILY OF POTASSIUM CHANNELS PROTEIN 18"/>
    <property type="match status" value="1"/>
</dbReference>
<dbReference type="Proteomes" id="UP001159428">
    <property type="component" value="Unassembled WGS sequence"/>
</dbReference>
<evidence type="ECO:0000256" key="7">
    <source>
        <dbReference type="ARBA" id="ARBA00023303"/>
    </source>
</evidence>
<reference evidence="12 13" key="1">
    <citation type="submission" date="2022-05" db="EMBL/GenBank/DDBJ databases">
        <authorList>
            <consortium name="Genoscope - CEA"/>
            <person name="William W."/>
        </authorList>
    </citation>
    <scope>NUCLEOTIDE SEQUENCE [LARGE SCALE GENOMIC DNA]</scope>
</reference>
<dbReference type="PROSITE" id="PS51257">
    <property type="entry name" value="PROKAR_LIPOPROTEIN"/>
    <property type="match status" value="1"/>
</dbReference>
<feature type="domain" description="Potassium channel" evidence="11">
    <location>
        <begin position="173"/>
        <end position="214"/>
    </location>
</feature>
<name>A0AAU9WT17_9CNID</name>
<sequence length="317" mass="36139">MNELVKRSLHRTILLYVYAFIGGCMFYVIEYKPERSRIAYTRLRHELQRNFTKRFNISVNESDFERFMQTAFEIVRNGNKADWGILTGTSFAMTSLTTIGYGHITPETQLGQFFTVIYCIVGLPLSTLALKSIGELIAKMVYKIVYRVETKLLFRIRPRKVKIKTFFITFTLMILTLCIGALAGKYLEGWTFIEGFYAWFASLSTIGYGDYVPGWKILKNAEDSAADIWILITALSLPGMATLCVVSGVVNSLVEAYNEFKIQCNVCSRCPACRRRKSEKSKGKRKKKKSAGGATQEKHRKVESLYACSERERSTTV</sequence>
<proteinExistence type="inferred from homology"/>
<keyword evidence="3 8" id="KW-0812">Transmembrane</keyword>
<dbReference type="InterPro" id="IPR013099">
    <property type="entry name" value="K_chnl_dom"/>
</dbReference>
<keyword evidence="13" id="KW-1185">Reference proteome</keyword>
<feature type="region of interest" description="Disordered" evidence="9">
    <location>
        <begin position="276"/>
        <end position="317"/>
    </location>
</feature>
<comment type="similarity">
    <text evidence="8">Belongs to the two pore domain potassium channel (TC 1.A.1.8) family.</text>
</comment>
<feature type="transmembrane region" description="Helical" evidence="10">
    <location>
        <begin position="228"/>
        <end position="250"/>
    </location>
</feature>
<keyword evidence="7 8" id="KW-0407">Ion channel</keyword>
<keyword evidence="5 8" id="KW-0406">Ion transport</keyword>
<comment type="subcellular location">
    <subcellularLocation>
        <location evidence="1">Membrane</location>
        <topology evidence="1">Multi-pass membrane protein</topology>
    </subcellularLocation>
</comment>
<dbReference type="PANTHER" id="PTHR11003">
    <property type="entry name" value="POTASSIUM CHANNEL, SUBFAMILY K"/>
    <property type="match status" value="1"/>
</dbReference>
<dbReference type="EMBL" id="CALNXJ010000020">
    <property type="protein sequence ID" value="CAH3124600.1"/>
    <property type="molecule type" value="Genomic_DNA"/>
</dbReference>
<feature type="compositionally biased region" description="Basic and acidic residues" evidence="9">
    <location>
        <begin position="296"/>
        <end position="317"/>
    </location>
</feature>
<dbReference type="GO" id="GO:0015271">
    <property type="term" value="F:outward rectifier potassium channel activity"/>
    <property type="evidence" value="ECO:0007669"/>
    <property type="project" value="TreeGrafter"/>
</dbReference>
<evidence type="ECO:0000313" key="12">
    <source>
        <dbReference type="EMBL" id="CAH3124600.1"/>
    </source>
</evidence>
<feature type="transmembrane region" description="Helical" evidence="10">
    <location>
        <begin position="83"/>
        <end position="104"/>
    </location>
</feature>
<accession>A0AAU9WT17</accession>
<keyword evidence="2 8" id="KW-0813">Transport</keyword>
<dbReference type="PRINTS" id="PR01333">
    <property type="entry name" value="2POREKCHANEL"/>
</dbReference>
<evidence type="ECO:0000256" key="5">
    <source>
        <dbReference type="ARBA" id="ARBA00023065"/>
    </source>
</evidence>
<protein>
    <recommendedName>
        <fullName evidence="11">Potassium channel domain-containing protein</fullName>
    </recommendedName>
</protein>
<feature type="transmembrane region" description="Helical" evidence="10">
    <location>
        <begin position="12"/>
        <end position="29"/>
    </location>
</feature>
<feature type="transmembrane region" description="Helical" evidence="10">
    <location>
        <begin position="165"/>
        <end position="183"/>
    </location>
</feature>
<evidence type="ECO:0000256" key="9">
    <source>
        <dbReference type="SAM" id="MobiDB-lite"/>
    </source>
</evidence>
<keyword evidence="4 10" id="KW-1133">Transmembrane helix</keyword>
<evidence type="ECO:0000256" key="3">
    <source>
        <dbReference type="ARBA" id="ARBA00022692"/>
    </source>
</evidence>
<evidence type="ECO:0000256" key="4">
    <source>
        <dbReference type="ARBA" id="ARBA00022989"/>
    </source>
</evidence>
<dbReference type="GO" id="GO:0030322">
    <property type="term" value="P:stabilization of membrane potential"/>
    <property type="evidence" value="ECO:0007669"/>
    <property type="project" value="TreeGrafter"/>
</dbReference>
<dbReference type="GO" id="GO:0022841">
    <property type="term" value="F:potassium ion leak channel activity"/>
    <property type="evidence" value="ECO:0007669"/>
    <property type="project" value="TreeGrafter"/>
</dbReference>
<evidence type="ECO:0000256" key="6">
    <source>
        <dbReference type="ARBA" id="ARBA00023136"/>
    </source>
</evidence>
<evidence type="ECO:0000259" key="11">
    <source>
        <dbReference type="Pfam" id="PF07885"/>
    </source>
</evidence>
<keyword evidence="6 10" id="KW-0472">Membrane</keyword>
<feature type="domain" description="Potassium channel" evidence="11">
    <location>
        <begin position="72"/>
        <end position="138"/>
    </location>
</feature>
<dbReference type="SUPFAM" id="SSF81324">
    <property type="entry name" value="Voltage-gated potassium channels"/>
    <property type="match status" value="2"/>
</dbReference>
<dbReference type="Gene3D" id="1.10.287.70">
    <property type="match status" value="1"/>
</dbReference>
<dbReference type="GO" id="GO:0005886">
    <property type="term" value="C:plasma membrane"/>
    <property type="evidence" value="ECO:0007669"/>
    <property type="project" value="TreeGrafter"/>
</dbReference>
<organism evidence="12 13">
    <name type="scientific">Pocillopora meandrina</name>
    <dbReference type="NCBI Taxonomy" id="46732"/>
    <lineage>
        <taxon>Eukaryota</taxon>
        <taxon>Metazoa</taxon>
        <taxon>Cnidaria</taxon>
        <taxon>Anthozoa</taxon>
        <taxon>Hexacorallia</taxon>
        <taxon>Scleractinia</taxon>
        <taxon>Astrocoeniina</taxon>
        <taxon>Pocilloporidae</taxon>
        <taxon>Pocillopora</taxon>
    </lineage>
</organism>
<evidence type="ECO:0000256" key="10">
    <source>
        <dbReference type="SAM" id="Phobius"/>
    </source>
</evidence>
<evidence type="ECO:0000313" key="13">
    <source>
        <dbReference type="Proteomes" id="UP001159428"/>
    </source>
</evidence>
<feature type="transmembrane region" description="Helical" evidence="10">
    <location>
        <begin position="110"/>
        <end position="130"/>
    </location>
</feature>
<dbReference type="AlphaFoldDB" id="A0AAU9WT17"/>
<comment type="caution">
    <text evidence="12">The sequence shown here is derived from an EMBL/GenBank/DDBJ whole genome shotgun (WGS) entry which is preliminary data.</text>
</comment>
<feature type="compositionally biased region" description="Basic residues" evidence="9">
    <location>
        <begin position="276"/>
        <end position="290"/>
    </location>
</feature>
<evidence type="ECO:0000256" key="1">
    <source>
        <dbReference type="ARBA" id="ARBA00004141"/>
    </source>
</evidence>
<evidence type="ECO:0000256" key="2">
    <source>
        <dbReference type="ARBA" id="ARBA00022448"/>
    </source>
</evidence>